<gene>
    <name evidence="8" type="ORF">J2S63_003836</name>
</gene>
<sequence length="189" mass="20957">MSAPLSPSGGGPAGWTADEAVERLHAEHYRSLVRLAVLLVRDLGTAEEVVQDSFVALHSRWPHLREPGQALPYLRRSVVNGARSVLRHRGVRERHLESLRSSYDEGREPGADEAAVLAERRRAVLAALQALPERQREVVVLRYWADLDEASIAAALGITRGAVKSHAHRAVRRLRDLLPPDAPDLEESR</sequence>
<evidence type="ECO:0000259" key="7">
    <source>
        <dbReference type="Pfam" id="PF08281"/>
    </source>
</evidence>
<keyword evidence="4" id="KW-0238">DNA-binding</keyword>
<dbReference type="SUPFAM" id="SSF88946">
    <property type="entry name" value="Sigma2 domain of RNA polymerase sigma factors"/>
    <property type="match status" value="1"/>
</dbReference>
<evidence type="ECO:0000256" key="1">
    <source>
        <dbReference type="ARBA" id="ARBA00010641"/>
    </source>
</evidence>
<keyword evidence="5" id="KW-0804">Transcription</keyword>
<name>A0ABU2C0W7_9ACTN</name>
<evidence type="ECO:0000313" key="9">
    <source>
        <dbReference type="Proteomes" id="UP001183648"/>
    </source>
</evidence>
<reference evidence="8 9" key="1">
    <citation type="submission" date="2023-07" db="EMBL/GenBank/DDBJ databases">
        <title>Sequencing the genomes of 1000 actinobacteria strains.</title>
        <authorList>
            <person name="Klenk H.-P."/>
        </authorList>
    </citation>
    <scope>NUCLEOTIDE SEQUENCE [LARGE SCALE GENOMIC DNA]</scope>
    <source>
        <strain evidence="8 9">DSM 19426</strain>
    </source>
</reference>
<organism evidence="8 9">
    <name type="scientific">Nocardioides marmoribigeumensis</name>
    <dbReference type="NCBI Taxonomy" id="433649"/>
    <lineage>
        <taxon>Bacteria</taxon>
        <taxon>Bacillati</taxon>
        <taxon>Actinomycetota</taxon>
        <taxon>Actinomycetes</taxon>
        <taxon>Propionibacteriales</taxon>
        <taxon>Nocardioidaceae</taxon>
        <taxon>Nocardioides</taxon>
    </lineage>
</organism>
<evidence type="ECO:0000256" key="2">
    <source>
        <dbReference type="ARBA" id="ARBA00023015"/>
    </source>
</evidence>
<dbReference type="PANTHER" id="PTHR43133">
    <property type="entry name" value="RNA POLYMERASE ECF-TYPE SIGMA FACTO"/>
    <property type="match status" value="1"/>
</dbReference>
<comment type="caution">
    <text evidence="8">The sequence shown here is derived from an EMBL/GenBank/DDBJ whole genome shotgun (WGS) entry which is preliminary data.</text>
</comment>
<dbReference type="PANTHER" id="PTHR43133:SF50">
    <property type="entry name" value="ECF RNA POLYMERASE SIGMA FACTOR SIGM"/>
    <property type="match status" value="1"/>
</dbReference>
<accession>A0ABU2C0W7</accession>
<dbReference type="Pfam" id="PF08281">
    <property type="entry name" value="Sigma70_r4_2"/>
    <property type="match status" value="1"/>
</dbReference>
<dbReference type="RefSeq" id="WP_310305772.1">
    <property type="nucleotide sequence ID" value="NZ_BAAAPS010000005.1"/>
</dbReference>
<keyword evidence="2" id="KW-0805">Transcription regulation</keyword>
<dbReference type="InterPro" id="IPR013325">
    <property type="entry name" value="RNA_pol_sigma_r2"/>
</dbReference>
<dbReference type="Gene3D" id="1.10.1740.10">
    <property type="match status" value="1"/>
</dbReference>
<keyword evidence="3" id="KW-0731">Sigma factor</keyword>
<evidence type="ECO:0000256" key="3">
    <source>
        <dbReference type="ARBA" id="ARBA00023082"/>
    </source>
</evidence>
<dbReference type="InterPro" id="IPR039425">
    <property type="entry name" value="RNA_pol_sigma-70-like"/>
</dbReference>
<dbReference type="Proteomes" id="UP001183648">
    <property type="component" value="Unassembled WGS sequence"/>
</dbReference>
<dbReference type="InterPro" id="IPR013324">
    <property type="entry name" value="RNA_pol_sigma_r3/r4-like"/>
</dbReference>
<dbReference type="NCBIfam" id="TIGR02937">
    <property type="entry name" value="sigma70-ECF"/>
    <property type="match status" value="1"/>
</dbReference>
<dbReference type="Gene3D" id="1.10.10.10">
    <property type="entry name" value="Winged helix-like DNA-binding domain superfamily/Winged helix DNA-binding domain"/>
    <property type="match status" value="1"/>
</dbReference>
<evidence type="ECO:0000259" key="6">
    <source>
        <dbReference type="Pfam" id="PF04542"/>
    </source>
</evidence>
<evidence type="ECO:0000256" key="4">
    <source>
        <dbReference type="ARBA" id="ARBA00023125"/>
    </source>
</evidence>
<dbReference type="InterPro" id="IPR013249">
    <property type="entry name" value="RNA_pol_sigma70_r4_t2"/>
</dbReference>
<dbReference type="Pfam" id="PF04542">
    <property type="entry name" value="Sigma70_r2"/>
    <property type="match status" value="1"/>
</dbReference>
<evidence type="ECO:0000256" key="5">
    <source>
        <dbReference type="ARBA" id="ARBA00023163"/>
    </source>
</evidence>
<dbReference type="InterPro" id="IPR014325">
    <property type="entry name" value="RNA_pol_sigma-E_actinobac"/>
</dbReference>
<protein>
    <submittedName>
        <fullName evidence="8">RNA polymerase sigma-70 factor (Sigma-E family)</fullName>
    </submittedName>
</protein>
<dbReference type="CDD" id="cd06171">
    <property type="entry name" value="Sigma70_r4"/>
    <property type="match status" value="1"/>
</dbReference>
<comment type="similarity">
    <text evidence="1">Belongs to the sigma-70 factor family. ECF subfamily.</text>
</comment>
<dbReference type="EMBL" id="JAVDYG010000001">
    <property type="protein sequence ID" value="MDR7364283.1"/>
    <property type="molecule type" value="Genomic_DNA"/>
</dbReference>
<dbReference type="InterPro" id="IPR036388">
    <property type="entry name" value="WH-like_DNA-bd_sf"/>
</dbReference>
<feature type="domain" description="RNA polymerase sigma factor 70 region 4 type 2" evidence="7">
    <location>
        <begin position="122"/>
        <end position="174"/>
    </location>
</feature>
<dbReference type="SUPFAM" id="SSF88659">
    <property type="entry name" value="Sigma3 and sigma4 domains of RNA polymerase sigma factors"/>
    <property type="match status" value="1"/>
</dbReference>
<feature type="domain" description="RNA polymerase sigma-70 region 2" evidence="6">
    <location>
        <begin position="26"/>
        <end position="89"/>
    </location>
</feature>
<dbReference type="InterPro" id="IPR007627">
    <property type="entry name" value="RNA_pol_sigma70_r2"/>
</dbReference>
<dbReference type="InterPro" id="IPR014284">
    <property type="entry name" value="RNA_pol_sigma-70_dom"/>
</dbReference>
<evidence type="ECO:0000313" key="8">
    <source>
        <dbReference type="EMBL" id="MDR7364283.1"/>
    </source>
</evidence>
<dbReference type="NCBIfam" id="TIGR02983">
    <property type="entry name" value="SigE-fam_strep"/>
    <property type="match status" value="1"/>
</dbReference>
<proteinExistence type="inferred from homology"/>
<keyword evidence="9" id="KW-1185">Reference proteome</keyword>